<dbReference type="GeneTree" id="ENSGT01030000234570"/>
<reference evidence="1 3" key="2">
    <citation type="journal article" date="2011" name="PLoS Biol.">
        <title>Modernizing reference genome assemblies.</title>
        <authorList>
            <person name="Church D.M."/>
            <person name="Schneider V.A."/>
            <person name="Graves T."/>
            <person name="Auger K."/>
            <person name="Cunningham F."/>
            <person name="Bouk N."/>
            <person name="Chen H.C."/>
            <person name="Agarwala R."/>
            <person name="McLaren W.M."/>
            <person name="Ritchie G.R."/>
            <person name="Albracht D."/>
            <person name="Kremitzki M."/>
            <person name="Rock S."/>
            <person name="Kotkiewicz H."/>
            <person name="Kremitzki C."/>
            <person name="Wollam A."/>
            <person name="Trani L."/>
            <person name="Fulton L."/>
            <person name="Fulton R."/>
            <person name="Matthews L."/>
            <person name="Whitehead S."/>
            <person name="Chow W."/>
            <person name="Torrance J."/>
            <person name="Dunn M."/>
            <person name="Harden G."/>
            <person name="Threadgold G."/>
            <person name="Wood J."/>
            <person name="Collins J."/>
            <person name="Heath P."/>
            <person name="Griffiths G."/>
            <person name="Pelan S."/>
            <person name="Grafham D."/>
            <person name="Eichler E.E."/>
            <person name="Weinstock G."/>
            <person name="Mardis E.R."/>
            <person name="Wilson R.K."/>
            <person name="Howe K."/>
            <person name="Flicek P."/>
            <person name="Hubbard T."/>
        </authorList>
    </citation>
    <scope>NUCLEOTIDE SEQUENCE [LARGE SCALE GENOMIC DNA]</scope>
    <source>
        <strain evidence="1 3">C57BL/6J</strain>
    </source>
</reference>
<dbReference type="VEuPathDB" id="HostDB:ENSMUSG00000090841"/>
<gene>
    <name evidence="1 2" type="primary">Myl6</name>
</gene>
<dbReference type="AlphaFoldDB" id="A0A1W2P8F0"/>
<dbReference type="MGI" id="MGI:109318">
    <property type="gene designation" value="Myl6"/>
</dbReference>
<dbReference type="Antibodypedia" id="27997">
    <property type="antibodies" value="342 antibodies from 29 providers"/>
</dbReference>
<proteinExistence type="predicted"/>
<evidence type="ECO:0000313" key="3">
    <source>
        <dbReference type="Proteomes" id="UP000000589"/>
    </source>
</evidence>
<dbReference type="ExpressionAtlas" id="A0A1W2P8F0">
    <property type="expression patterns" value="baseline and differential"/>
</dbReference>
<organism evidence="1 3">
    <name type="scientific">Mus musculus</name>
    <name type="common">Mouse</name>
    <dbReference type="NCBI Taxonomy" id="10090"/>
    <lineage>
        <taxon>Eukaryota</taxon>
        <taxon>Metazoa</taxon>
        <taxon>Chordata</taxon>
        <taxon>Craniata</taxon>
        <taxon>Vertebrata</taxon>
        <taxon>Euteleostomi</taxon>
        <taxon>Mammalia</taxon>
        <taxon>Eutheria</taxon>
        <taxon>Euarchontoglires</taxon>
        <taxon>Glires</taxon>
        <taxon>Rodentia</taxon>
        <taxon>Myomorpha</taxon>
        <taxon>Muroidea</taxon>
        <taxon>Muridae</taxon>
        <taxon>Murinae</taxon>
        <taxon>Mus</taxon>
        <taxon>Mus</taxon>
    </lineage>
</organism>
<dbReference type="AGR" id="MGI:109318"/>
<reference evidence="1 3" key="1">
    <citation type="journal article" date="2009" name="PLoS Biol.">
        <title>Lineage-specific biology revealed by a finished genome assembly of the mouse.</title>
        <authorList>
            <consortium name="Mouse Genome Sequencing Consortium"/>
            <person name="Church D.M."/>
            <person name="Goodstadt L."/>
            <person name="Hillier L.W."/>
            <person name="Zody M.C."/>
            <person name="Goldstein S."/>
            <person name="She X."/>
            <person name="Bult C.J."/>
            <person name="Agarwala R."/>
            <person name="Cherry J.L."/>
            <person name="DiCuccio M."/>
            <person name="Hlavina W."/>
            <person name="Kapustin Y."/>
            <person name="Meric P."/>
            <person name="Maglott D."/>
            <person name="Birtle Z."/>
            <person name="Marques A.C."/>
            <person name="Graves T."/>
            <person name="Zhou S."/>
            <person name="Teague B."/>
            <person name="Potamousis K."/>
            <person name="Churas C."/>
            <person name="Place M."/>
            <person name="Herschleb J."/>
            <person name="Runnheim R."/>
            <person name="Forrest D."/>
            <person name="Amos-Landgraf J."/>
            <person name="Schwartz D.C."/>
            <person name="Cheng Z."/>
            <person name="Lindblad-Toh K."/>
            <person name="Eichler E.E."/>
            <person name="Ponting C.P."/>
        </authorList>
    </citation>
    <scope>NUCLEOTIDE SEQUENCE [LARGE SCALE GENOMIC DNA]</scope>
    <source>
        <strain evidence="1 3">C57BL/6J</strain>
    </source>
</reference>
<protein>
    <submittedName>
        <fullName evidence="1">Myosin, light polypeptide 6, alkali, smooth muscle and non-muscle</fullName>
    </submittedName>
</protein>
<accession>A0A1W2P8F0</accession>
<sequence>MCDFTEDQTAGAKLEQVLSHPVLIPSSGRPCVPYRHVLRTCVTSLV</sequence>
<evidence type="ECO:0000313" key="2">
    <source>
        <dbReference type="MGI" id="MGI:109318"/>
    </source>
</evidence>
<name>A0A1W2P8F0_MOUSE</name>
<keyword evidence="3" id="KW-1185">Reference proteome</keyword>
<reference evidence="1" key="3">
    <citation type="submission" date="2025-08" db="UniProtKB">
        <authorList>
            <consortium name="Ensembl"/>
        </authorList>
    </citation>
    <scope>IDENTIFICATION</scope>
    <source>
        <strain evidence="1">C57BL/6J</strain>
    </source>
</reference>
<evidence type="ECO:0000313" key="1">
    <source>
        <dbReference type="Ensembl" id="ENSMUSP00000151991.2"/>
    </source>
</evidence>
<reference evidence="1" key="4">
    <citation type="submission" date="2025-09" db="UniProtKB">
        <authorList>
            <consortium name="Ensembl"/>
        </authorList>
    </citation>
    <scope>IDENTIFICATION</scope>
    <source>
        <strain evidence="1">C57BL/6J</strain>
    </source>
</reference>
<dbReference type="Bgee" id="ENSMUSG00000090841">
    <property type="expression patterns" value="Expressed in granulocyte and 239 other cell types or tissues"/>
</dbReference>
<dbReference type="Ensembl" id="ENSMUST00000220307.2">
    <property type="protein sequence ID" value="ENSMUSP00000151991.2"/>
    <property type="gene ID" value="ENSMUSG00000090841.3"/>
</dbReference>
<dbReference type="Proteomes" id="UP000000589">
    <property type="component" value="Chromosome 10"/>
</dbReference>